<feature type="domain" description="DUF2231" evidence="2">
    <location>
        <begin position="7"/>
        <end position="152"/>
    </location>
</feature>
<gene>
    <name evidence="3" type="ORF">METEAL_11180</name>
</gene>
<dbReference type="RefSeq" id="WP_316414847.1">
    <property type="nucleotide sequence ID" value="NZ_AP027080.1"/>
</dbReference>
<dbReference type="EMBL" id="AP027080">
    <property type="protein sequence ID" value="BDU71944.1"/>
    <property type="molecule type" value="Genomic_DNA"/>
</dbReference>
<dbReference type="Pfam" id="PF09990">
    <property type="entry name" value="DUF2231"/>
    <property type="match status" value="1"/>
</dbReference>
<proteinExistence type="predicted"/>
<keyword evidence="4" id="KW-1185">Reference proteome</keyword>
<keyword evidence="1" id="KW-1133">Transmembrane helix</keyword>
<feature type="transmembrane region" description="Helical" evidence="1">
    <location>
        <begin position="44"/>
        <end position="68"/>
    </location>
</feature>
<dbReference type="InterPro" id="IPR019251">
    <property type="entry name" value="DUF2231_TM"/>
</dbReference>
<evidence type="ECO:0000313" key="3">
    <source>
        <dbReference type="EMBL" id="BDU71944.1"/>
    </source>
</evidence>
<name>A0AA48K7J8_9BACT</name>
<feature type="transmembrane region" description="Helical" evidence="1">
    <location>
        <begin position="12"/>
        <end position="32"/>
    </location>
</feature>
<dbReference type="AlphaFoldDB" id="A0AA48K7J8"/>
<reference evidence="4" key="1">
    <citation type="journal article" date="2023" name="Int. J. Syst. Evol. Microbiol.">
        <title>Mesoterricola silvestris gen. nov., sp. nov., Mesoterricola sediminis sp. nov., Geothrix oryzae sp. nov., Geothrix edaphica sp. nov., Geothrix rubra sp. nov., and Geothrix limicola sp. nov., six novel members of Acidobacteriota isolated from soils.</title>
        <authorList>
            <person name="Itoh H."/>
            <person name="Sugisawa Y."/>
            <person name="Mise K."/>
            <person name="Xu Z."/>
            <person name="Kuniyasu M."/>
            <person name="Ushijima N."/>
            <person name="Kawano K."/>
            <person name="Kobayashi E."/>
            <person name="Shiratori Y."/>
            <person name="Masuda Y."/>
            <person name="Senoo K."/>
        </authorList>
    </citation>
    <scope>NUCLEOTIDE SEQUENCE [LARGE SCALE GENOMIC DNA]</scope>
    <source>
        <strain evidence="4">W79</strain>
    </source>
</reference>
<evidence type="ECO:0000259" key="2">
    <source>
        <dbReference type="Pfam" id="PF09990"/>
    </source>
</evidence>
<feature type="transmembrane region" description="Helical" evidence="1">
    <location>
        <begin position="115"/>
        <end position="139"/>
    </location>
</feature>
<keyword evidence="1" id="KW-0472">Membrane</keyword>
<feature type="transmembrane region" description="Helical" evidence="1">
    <location>
        <begin position="88"/>
        <end position="108"/>
    </location>
</feature>
<keyword evidence="1" id="KW-0812">Transmembrane</keyword>
<dbReference type="Proteomes" id="UP001238179">
    <property type="component" value="Chromosome"/>
</dbReference>
<sequence length="156" mass="16145">MLPWNHLHPLIVHFPIALLTTAPAVVLFGLLWPAQRPGIHATALALLVLGTLTAGAALVTGEAGAALAQRTPALRAAVARHEQMAQGAALAFALLTASFGALHLGPWWTRAPRGAMALCALWLGLSALGVLQLTLAAHLGGRMVHLLGLHATPESP</sequence>
<organism evidence="3 4">
    <name type="scientific">Mesoterricola silvestris</name>
    <dbReference type="NCBI Taxonomy" id="2927979"/>
    <lineage>
        <taxon>Bacteria</taxon>
        <taxon>Pseudomonadati</taxon>
        <taxon>Acidobacteriota</taxon>
        <taxon>Holophagae</taxon>
        <taxon>Holophagales</taxon>
        <taxon>Holophagaceae</taxon>
        <taxon>Mesoterricola</taxon>
    </lineage>
</organism>
<evidence type="ECO:0000256" key="1">
    <source>
        <dbReference type="SAM" id="Phobius"/>
    </source>
</evidence>
<dbReference type="KEGG" id="msil:METEAL_11180"/>
<accession>A0AA48K7J8</accession>
<evidence type="ECO:0000313" key="4">
    <source>
        <dbReference type="Proteomes" id="UP001238179"/>
    </source>
</evidence>
<protein>
    <recommendedName>
        <fullName evidence="2">DUF2231 domain-containing protein</fullName>
    </recommendedName>
</protein>